<dbReference type="InterPro" id="IPR022742">
    <property type="entry name" value="Hydrolase_4"/>
</dbReference>
<feature type="domain" description="Serine aminopeptidase S33" evidence="1">
    <location>
        <begin position="43"/>
        <end position="183"/>
    </location>
</feature>
<dbReference type="PANTHER" id="PTHR47909">
    <property type="entry name" value="ALPHA/BETA-HYDROLASES SUPERFAMILY PROTEIN"/>
    <property type="match status" value="1"/>
</dbReference>
<protein>
    <recommendedName>
        <fullName evidence="1">Serine aminopeptidase S33 domain-containing protein</fullName>
    </recommendedName>
</protein>
<gene>
    <name evidence="2" type="ORF">COHA_007399</name>
</gene>
<dbReference type="SUPFAM" id="SSF53474">
    <property type="entry name" value="alpha/beta-Hydrolases"/>
    <property type="match status" value="1"/>
</dbReference>
<dbReference type="PANTHER" id="PTHR47909:SF2">
    <property type="entry name" value="GPI INOSITOL-DEACYLASE"/>
    <property type="match status" value="1"/>
</dbReference>
<evidence type="ECO:0000259" key="1">
    <source>
        <dbReference type="Pfam" id="PF12146"/>
    </source>
</evidence>
<reference evidence="2" key="1">
    <citation type="submission" date="2020-11" db="EMBL/GenBank/DDBJ databases">
        <title>Chlorella ohadii genome sequencing and assembly.</title>
        <authorList>
            <person name="Murik O."/>
            <person name="Treves H."/>
            <person name="Kedem I."/>
            <person name="Shotland Y."/>
            <person name="Kaplan A."/>
        </authorList>
    </citation>
    <scope>NUCLEOTIDE SEQUENCE</scope>
    <source>
        <strain evidence="2">1</strain>
    </source>
</reference>
<comment type="caution">
    <text evidence="2">The sequence shown here is derived from an EMBL/GenBank/DDBJ whole genome shotgun (WGS) entry which is preliminary data.</text>
</comment>
<keyword evidence="3" id="KW-1185">Reference proteome</keyword>
<name>A0AAD5DLY3_9CHLO</name>
<accession>A0AAD5DLY3</accession>
<dbReference type="Pfam" id="PF12146">
    <property type="entry name" value="Hydrolase_4"/>
    <property type="match status" value="1"/>
</dbReference>
<evidence type="ECO:0000313" key="2">
    <source>
        <dbReference type="EMBL" id="KAI7838783.1"/>
    </source>
</evidence>
<dbReference type="InterPro" id="IPR029058">
    <property type="entry name" value="AB_hydrolase_fold"/>
</dbReference>
<organism evidence="2 3">
    <name type="scientific">Chlorella ohadii</name>
    <dbReference type="NCBI Taxonomy" id="2649997"/>
    <lineage>
        <taxon>Eukaryota</taxon>
        <taxon>Viridiplantae</taxon>
        <taxon>Chlorophyta</taxon>
        <taxon>core chlorophytes</taxon>
        <taxon>Trebouxiophyceae</taxon>
        <taxon>Chlorellales</taxon>
        <taxon>Chlorellaceae</taxon>
        <taxon>Chlorella clade</taxon>
        <taxon>Chlorella</taxon>
    </lineage>
</organism>
<dbReference type="Gene3D" id="3.40.50.1820">
    <property type="entry name" value="alpha/beta hydrolase"/>
    <property type="match status" value="1"/>
</dbReference>
<sequence length="328" mass="34802">MVQATHASCTAAGCRPAPCRQQRQRRLRPCAAAGAGPDSGTPATRSVVVLPGLGNNSKDYAGLVEQLQQRGLHVEVAPVNRLDWGRNASGLRYREYWAGTLQPRPTVDWYLQRVGQAVEAAKRATDGAPMTLLAHSAGGWLGRLFLLDFDRTGIDRFVSLGSPMLPPPEGVIDQTRGILTWIMDATPGCYHSDVQYTTVAGRFIQGAPLLGPGSWQQRVVGAGYKQVCGEATAWGDGVVPVPSAHMEGAQQITVEGCYHSPLGAEDGRALESVQLSSDDGEAAAVAAVEAGAGRKPRLWYGSHSLLDEWVDALGQPAAASEAAASVRR</sequence>
<dbReference type="AlphaFoldDB" id="A0AAD5DLY3"/>
<evidence type="ECO:0000313" key="3">
    <source>
        <dbReference type="Proteomes" id="UP001205105"/>
    </source>
</evidence>
<proteinExistence type="predicted"/>
<dbReference type="Proteomes" id="UP001205105">
    <property type="component" value="Unassembled WGS sequence"/>
</dbReference>
<dbReference type="EMBL" id="JADXDR010000118">
    <property type="protein sequence ID" value="KAI7838783.1"/>
    <property type="molecule type" value="Genomic_DNA"/>
</dbReference>